<keyword evidence="2" id="KW-0479">Metal-binding</keyword>
<dbReference type="NCBIfam" id="TIGR01891">
    <property type="entry name" value="amidohydrolases"/>
    <property type="match status" value="1"/>
</dbReference>
<protein>
    <submittedName>
        <fullName evidence="4">Amidohydrolase</fullName>
    </submittedName>
</protein>
<dbReference type="EMBL" id="JAPDOD010000058">
    <property type="protein sequence ID" value="MDA0166115.1"/>
    <property type="molecule type" value="Genomic_DNA"/>
</dbReference>
<evidence type="ECO:0000313" key="5">
    <source>
        <dbReference type="Proteomes" id="UP001149140"/>
    </source>
</evidence>
<dbReference type="SUPFAM" id="SSF53187">
    <property type="entry name" value="Zn-dependent exopeptidases"/>
    <property type="match status" value="1"/>
</dbReference>
<evidence type="ECO:0000259" key="3">
    <source>
        <dbReference type="Pfam" id="PF07687"/>
    </source>
</evidence>
<dbReference type="Pfam" id="PF01546">
    <property type="entry name" value="Peptidase_M20"/>
    <property type="match status" value="1"/>
</dbReference>
<feature type="binding site" evidence="2">
    <location>
        <position position="343"/>
    </location>
    <ligand>
        <name>Mn(2+)</name>
        <dbReference type="ChEBI" id="CHEBI:29035"/>
        <label>2</label>
    </ligand>
</feature>
<dbReference type="Gene3D" id="3.30.70.360">
    <property type="match status" value="1"/>
</dbReference>
<dbReference type="GO" id="GO:0050118">
    <property type="term" value="F:N-acetyldiaminopimelate deacetylase activity"/>
    <property type="evidence" value="ECO:0007669"/>
    <property type="project" value="UniProtKB-ARBA"/>
</dbReference>
<dbReference type="Pfam" id="PF07687">
    <property type="entry name" value="M20_dimer"/>
    <property type="match status" value="1"/>
</dbReference>
<feature type="binding site" evidence="2">
    <location>
        <position position="153"/>
    </location>
    <ligand>
        <name>Mn(2+)</name>
        <dbReference type="ChEBI" id="CHEBI:29035"/>
        <label>2</label>
    </ligand>
</feature>
<dbReference type="AlphaFoldDB" id="A0A9X3N318"/>
<dbReference type="GO" id="GO:0046872">
    <property type="term" value="F:metal ion binding"/>
    <property type="evidence" value="ECO:0007669"/>
    <property type="project" value="UniProtKB-KW"/>
</dbReference>
<keyword evidence="2" id="KW-0464">Manganese</keyword>
<dbReference type="PANTHER" id="PTHR11014:SF63">
    <property type="entry name" value="METALLOPEPTIDASE, PUTATIVE (AFU_ORTHOLOGUE AFUA_6G09600)-RELATED"/>
    <property type="match status" value="1"/>
</dbReference>
<dbReference type="PIRSF" id="PIRSF005962">
    <property type="entry name" value="Pept_M20D_amidohydro"/>
    <property type="match status" value="1"/>
</dbReference>
<dbReference type="Proteomes" id="UP001149140">
    <property type="component" value="Unassembled WGS sequence"/>
</dbReference>
<dbReference type="FunFam" id="3.30.70.360:FF:000001">
    <property type="entry name" value="N-acetyldiaminopimelate deacetylase"/>
    <property type="match status" value="1"/>
</dbReference>
<name>A0A9X3N318_9ACTN</name>
<dbReference type="InterPro" id="IPR036264">
    <property type="entry name" value="Bact_exopeptidase_dim_dom"/>
</dbReference>
<keyword evidence="5" id="KW-1185">Reference proteome</keyword>
<keyword evidence="1" id="KW-0378">Hydrolase</keyword>
<dbReference type="GO" id="GO:0019877">
    <property type="term" value="P:diaminopimelate biosynthetic process"/>
    <property type="evidence" value="ECO:0007669"/>
    <property type="project" value="UniProtKB-ARBA"/>
</dbReference>
<evidence type="ECO:0000256" key="1">
    <source>
        <dbReference type="ARBA" id="ARBA00022801"/>
    </source>
</evidence>
<feature type="binding site" evidence="2">
    <location>
        <position position="95"/>
    </location>
    <ligand>
        <name>Mn(2+)</name>
        <dbReference type="ChEBI" id="CHEBI:29035"/>
        <label>2</label>
    </ligand>
</feature>
<dbReference type="InterPro" id="IPR011650">
    <property type="entry name" value="Peptidase_M20_dimer"/>
</dbReference>
<organism evidence="4 5">
    <name type="scientific">Solirubrobacter ginsenosidimutans</name>
    <dbReference type="NCBI Taxonomy" id="490573"/>
    <lineage>
        <taxon>Bacteria</taxon>
        <taxon>Bacillati</taxon>
        <taxon>Actinomycetota</taxon>
        <taxon>Thermoleophilia</taxon>
        <taxon>Solirubrobacterales</taxon>
        <taxon>Solirubrobacteraceae</taxon>
        <taxon>Solirubrobacter</taxon>
    </lineage>
</organism>
<evidence type="ECO:0000256" key="2">
    <source>
        <dbReference type="PIRSR" id="PIRSR005962-1"/>
    </source>
</evidence>
<gene>
    <name evidence="4" type="ORF">OM076_37975</name>
</gene>
<dbReference type="RefSeq" id="WP_270045374.1">
    <property type="nucleotide sequence ID" value="NZ_JAPDOD010000058.1"/>
</dbReference>
<feature type="binding site" evidence="2">
    <location>
        <position position="128"/>
    </location>
    <ligand>
        <name>Mn(2+)</name>
        <dbReference type="ChEBI" id="CHEBI:29035"/>
        <label>2</label>
    </ligand>
</feature>
<sequence length="373" mass="39855">MGVEQNVVAWRRHLHRHPEVSFHEHETSGWIADKLEGFSLAVERPTETSVLARLRTGRPGPTIALRADIDALPIHEESGVAFASERPGAMHACGHDGHTAMLLGAASQLVARDLPGGEVRFIFQHGEELAPGGARDMVAAGVMEGVDFIYGCHLWTPLEYGKVAAMPGPFMAAADFFKLTVTGRGGHAGLPHTAVDTIACAAELVGSLQHIVSRRLDPLHPAVVTVGSLHAGDAPNVIPGEAVLTGTTRSFDPEVRGRIPMLIEEIARGVCAAHGANFELDFQFGYKPVVNEARATELVREVIDPAQLVEIEPIMGGDDFSAFQAEAPGCYAFVGAGGAYPHHHPRFVIDERALATGTQLHVDVALRALEVFA</sequence>
<dbReference type="InterPro" id="IPR002933">
    <property type="entry name" value="Peptidase_M20"/>
</dbReference>
<dbReference type="SUPFAM" id="SSF55031">
    <property type="entry name" value="Bacterial exopeptidase dimerisation domain"/>
    <property type="match status" value="1"/>
</dbReference>
<evidence type="ECO:0000313" key="4">
    <source>
        <dbReference type="EMBL" id="MDA0166115.1"/>
    </source>
</evidence>
<reference evidence="4" key="1">
    <citation type="submission" date="2022-10" db="EMBL/GenBank/DDBJ databases">
        <title>The WGS of Solirubrobacter ginsenosidimutans DSM 21036.</title>
        <authorList>
            <person name="Jiang Z."/>
        </authorList>
    </citation>
    <scope>NUCLEOTIDE SEQUENCE</scope>
    <source>
        <strain evidence="4">DSM 21036</strain>
    </source>
</reference>
<dbReference type="PANTHER" id="PTHR11014">
    <property type="entry name" value="PEPTIDASE M20 FAMILY MEMBER"/>
    <property type="match status" value="1"/>
</dbReference>
<dbReference type="InterPro" id="IPR017439">
    <property type="entry name" value="Amidohydrolase"/>
</dbReference>
<proteinExistence type="predicted"/>
<feature type="binding site" evidence="2">
    <location>
        <position position="93"/>
    </location>
    <ligand>
        <name>Mn(2+)</name>
        <dbReference type="ChEBI" id="CHEBI:29035"/>
        <label>2</label>
    </ligand>
</feature>
<comment type="cofactor">
    <cofactor evidence="2">
        <name>Mn(2+)</name>
        <dbReference type="ChEBI" id="CHEBI:29035"/>
    </cofactor>
    <text evidence="2">The Mn(2+) ion enhances activity.</text>
</comment>
<dbReference type="Gene3D" id="3.40.630.10">
    <property type="entry name" value="Zn peptidases"/>
    <property type="match status" value="1"/>
</dbReference>
<feature type="domain" description="Peptidase M20 dimerisation" evidence="3">
    <location>
        <begin position="177"/>
        <end position="264"/>
    </location>
</feature>
<comment type="caution">
    <text evidence="4">The sequence shown here is derived from an EMBL/GenBank/DDBJ whole genome shotgun (WGS) entry which is preliminary data.</text>
</comment>
<accession>A0A9X3N318</accession>